<keyword evidence="7" id="KW-0003">3Fe-4S</keyword>
<dbReference type="EMBL" id="JADEYC010000005">
    <property type="protein sequence ID" value="MBE9373299.1"/>
    <property type="molecule type" value="Genomic_DNA"/>
</dbReference>
<evidence type="ECO:0000313" key="9">
    <source>
        <dbReference type="Proteomes" id="UP000598360"/>
    </source>
</evidence>
<dbReference type="Proteomes" id="UP000598360">
    <property type="component" value="Unassembled WGS sequence"/>
</dbReference>
<evidence type="ECO:0000256" key="1">
    <source>
        <dbReference type="ARBA" id="ARBA00001927"/>
    </source>
</evidence>
<proteinExistence type="predicted"/>
<evidence type="ECO:0000256" key="3">
    <source>
        <dbReference type="ARBA" id="ARBA00022723"/>
    </source>
</evidence>
<evidence type="ECO:0000256" key="7">
    <source>
        <dbReference type="ARBA" id="ARBA00023291"/>
    </source>
</evidence>
<comment type="cofactor">
    <cofactor evidence="1">
        <name>[3Fe-4S] cluster</name>
        <dbReference type="ChEBI" id="CHEBI:21137"/>
    </cofactor>
</comment>
<keyword evidence="5" id="KW-0408">Iron</keyword>
<keyword evidence="2" id="KW-0813">Transport</keyword>
<evidence type="ECO:0000313" key="8">
    <source>
        <dbReference type="EMBL" id="MBE9373299.1"/>
    </source>
</evidence>
<dbReference type="GO" id="GO:0051538">
    <property type="term" value="F:3 iron, 4 sulfur cluster binding"/>
    <property type="evidence" value="ECO:0007669"/>
    <property type="project" value="UniProtKB-KW"/>
</dbReference>
<dbReference type="PANTHER" id="PTHR36923:SF3">
    <property type="entry name" value="FERREDOXIN"/>
    <property type="match status" value="1"/>
</dbReference>
<dbReference type="SUPFAM" id="SSF54862">
    <property type="entry name" value="4Fe-4S ferredoxins"/>
    <property type="match status" value="1"/>
</dbReference>
<accession>A0A929FYE2</accession>
<evidence type="ECO:0000256" key="6">
    <source>
        <dbReference type="ARBA" id="ARBA00023014"/>
    </source>
</evidence>
<organism evidence="8 9">
    <name type="scientific">Saccharopolyspora montiporae</name>
    <dbReference type="NCBI Taxonomy" id="2781240"/>
    <lineage>
        <taxon>Bacteria</taxon>
        <taxon>Bacillati</taxon>
        <taxon>Actinomycetota</taxon>
        <taxon>Actinomycetes</taxon>
        <taxon>Pseudonocardiales</taxon>
        <taxon>Pseudonocardiaceae</taxon>
        <taxon>Saccharopolyspora</taxon>
    </lineage>
</organism>
<protein>
    <submittedName>
        <fullName evidence="8">Ferredoxin</fullName>
    </submittedName>
</protein>
<dbReference type="PANTHER" id="PTHR36923">
    <property type="entry name" value="FERREDOXIN"/>
    <property type="match status" value="1"/>
</dbReference>
<keyword evidence="6" id="KW-0411">Iron-sulfur</keyword>
<keyword evidence="4" id="KW-0249">Electron transport</keyword>
<dbReference type="InterPro" id="IPR051269">
    <property type="entry name" value="Fe-S_cluster_ET"/>
</dbReference>
<keyword evidence="3" id="KW-0479">Metal-binding</keyword>
<dbReference type="AlphaFoldDB" id="A0A929FYE2"/>
<name>A0A929FYE2_9PSEU</name>
<sequence length="69" mass="7222">MKITIDTATCSGHARCAATAPEVYELDESGFALPIDDAVPDALADEAREGAMACPERAIRVEESGRKGA</sequence>
<evidence type="ECO:0000256" key="2">
    <source>
        <dbReference type="ARBA" id="ARBA00022448"/>
    </source>
</evidence>
<dbReference type="Pfam" id="PF13459">
    <property type="entry name" value="Fer4_15"/>
    <property type="match status" value="1"/>
</dbReference>
<dbReference type="Gene3D" id="3.30.70.20">
    <property type="match status" value="1"/>
</dbReference>
<dbReference type="RefSeq" id="WP_193926757.1">
    <property type="nucleotide sequence ID" value="NZ_JADEYC010000005.1"/>
</dbReference>
<reference evidence="8" key="1">
    <citation type="submission" date="2020-10" db="EMBL/GenBank/DDBJ databases">
        <title>Diversity and distribution of actinomycetes associated with coral in the coast of Hainan.</title>
        <authorList>
            <person name="Li F."/>
        </authorList>
    </citation>
    <scope>NUCLEOTIDE SEQUENCE</scope>
    <source>
        <strain evidence="8">HNM0983</strain>
    </source>
</reference>
<dbReference type="GO" id="GO:0046872">
    <property type="term" value="F:metal ion binding"/>
    <property type="evidence" value="ECO:0007669"/>
    <property type="project" value="UniProtKB-KW"/>
</dbReference>
<evidence type="ECO:0000256" key="5">
    <source>
        <dbReference type="ARBA" id="ARBA00023004"/>
    </source>
</evidence>
<comment type="caution">
    <text evidence="8">The sequence shown here is derived from an EMBL/GenBank/DDBJ whole genome shotgun (WGS) entry which is preliminary data.</text>
</comment>
<keyword evidence="9" id="KW-1185">Reference proteome</keyword>
<evidence type="ECO:0000256" key="4">
    <source>
        <dbReference type="ARBA" id="ARBA00022982"/>
    </source>
</evidence>
<gene>
    <name evidence="8" type="ORF">IQ251_02455</name>
</gene>